<dbReference type="PANTHER" id="PTHR46648:SF1">
    <property type="entry name" value="ADENOSINE 5'-MONOPHOSPHORAMIDASE HNT1"/>
    <property type="match status" value="1"/>
</dbReference>
<dbReference type="PROSITE" id="PS51084">
    <property type="entry name" value="HIT_2"/>
    <property type="match status" value="1"/>
</dbReference>
<proteinExistence type="predicted"/>
<feature type="domain" description="HIT" evidence="2">
    <location>
        <begin position="38"/>
        <end position="111"/>
    </location>
</feature>
<dbReference type="PANTHER" id="PTHR46648">
    <property type="entry name" value="HIT FAMILY PROTEIN 1"/>
    <property type="match status" value="1"/>
</dbReference>
<gene>
    <name evidence="3" type="ORF">Asi03nite_04280</name>
</gene>
<dbReference type="InterPro" id="IPR036265">
    <property type="entry name" value="HIT-like_sf"/>
</dbReference>
<name>A0A919KC49_9ACTN</name>
<evidence type="ECO:0000259" key="2">
    <source>
        <dbReference type="PROSITE" id="PS51084"/>
    </source>
</evidence>
<dbReference type="SUPFAM" id="SSF54197">
    <property type="entry name" value="HIT-like"/>
    <property type="match status" value="1"/>
</dbReference>
<keyword evidence="4" id="KW-1185">Reference proteome</keyword>
<evidence type="ECO:0000256" key="1">
    <source>
        <dbReference type="PROSITE-ProRule" id="PRU00464"/>
    </source>
</evidence>
<dbReference type="Pfam" id="PF01230">
    <property type="entry name" value="HIT"/>
    <property type="match status" value="1"/>
</dbReference>
<comment type="caution">
    <text evidence="3">The sequence shown here is derived from an EMBL/GenBank/DDBJ whole genome shotgun (WGS) entry which is preliminary data.</text>
</comment>
<protein>
    <recommendedName>
        <fullName evidence="2">HIT domain-containing protein</fullName>
    </recommendedName>
</protein>
<dbReference type="Proteomes" id="UP000629619">
    <property type="component" value="Unassembled WGS sequence"/>
</dbReference>
<feature type="short sequence motif" description="Histidine triad motif" evidence="1">
    <location>
        <begin position="96"/>
        <end position="100"/>
    </location>
</feature>
<dbReference type="AlphaFoldDB" id="A0A919KC49"/>
<dbReference type="GO" id="GO:0009117">
    <property type="term" value="P:nucleotide metabolic process"/>
    <property type="evidence" value="ECO:0007669"/>
    <property type="project" value="TreeGrafter"/>
</dbReference>
<reference evidence="3" key="1">
    <citation type="submission" date="2021-01" db="EMBL/GenBank/DDBJ databases">
        <title>Whole genome shotgun sequence of Actinoplanes siamensis NBRC 109076.</title>
        <authorList>
            <person name="Komaki H."/>
            <person name="Tamura T."/>
        </authorList>
    </citation>
    <scope>NUCLEOTIDE SEQUENCE</scope>
    <source>
        <strain evidence="3">NBRC 109076</strain>
    </source>
</reference>
<sequence length="141" mass="15662">MDCYTCRRNERIEQLPVRELIGLDDHWRVAHAFDAALPGWLVLLPRRHVLSIADLTDAEAAVLGTWQVRLARALGVVTGCAKTYVMQFSEQEGFAHLHFHVVPRMPGLPAEHRGPRIFAYLGGSPAENLDEVAAALRDALA</sequence>
<dbReference type="Gene3D" id="3.30.428.10">
    <property type="entry name" value="HIT-like"/>
    <property type="match status" value="1"/>
</dbReference>
<organism evidence="3 4">
    <name type="scientific">Actinoplanes siamensis</name>
    <dbReference type="NCBI Taxonomy" id="1223317"/>
    <lineage>
        <taxon>Bacteria</taxon>
        <taxon>Bacillati</taxon>
        <taxon>Actinomycetota</taxon>
        <taxon>Actinomycetes</taxon>
        <taxon>Micromonosporales</taxon>
        <taxon>Micromonosporaceae</taxon>
        <taxon>Actinoplanes</taxon>
    </lineage>
</organism>
<dbReference type="EMBL" id="BOMW01000006">
    <property type="protein sequence ID" value="GIF02890.1"/>
    <property type="molecule type" value="Genomic_DNA"/>
</dbReference>
<accession>A0A919KC49</accession>
<dbReference type="GO" id="GO:0003824">
    <property type="term" value="F:catalytic activity"/>
    <property type="evidence" value="ECO:0007669"/>
    <property type="project" value="InterPro"/>
</dbReference>
<dbReference type="InterPro" id="IPR011146">
    <property type="entry name" value="HIT-like"/>
</dbReference>
<evidence type="ECO:0000313" key="4">
    <source>
        <dbReference type="Proteomes" id="UP000629619"/>
    </source>
</evidence>
<dbReference type="InterPro" id="IPR001310">
    <property type="entry name" value="Histidine_triad_HIT"/>
</dbReference>
<evidence type="ECO:0000313" key="3">
    <source>
        <dbReference type="EMBL" id="GIF02890.1"/>
    </source>
</evidence>